<dbReference type="PANTHER" id="PTHR36174">
    <property type="entry name" value="LIPID II:GLYCINE GLYCYLTRANSFERASE"/>
    <property type="match status" value="1"/>
</dbReference>
<dbReference type="GO" id="GO:0009252">
    <property type="term" value="P:peptidoglycan biosynthetic process"/>
    <property type="evidence" value="ECO:0007669"/>
    <property type="project" value="UniProtKB-KW"/>
</dbReference>
<evidence type="ECO:0000313" key="8">
    <source>
        <dbReference type="Proteomes" id="UP000231472"/>
    </source>
</evidence>
<evidence type="ECO:0000256" key="4">
    <source>
        <dbReference type="ARBA" id="ARBA00022984"/>
    </source>
</evidence>
<evidence type="ECO:0000256" key="2">
    <source>
        <dbReference type="ARBA" id="ARBA00022679"/>
    </source>
</evidence>
<dbReference type="GO" id="GO:0071555">
    <property type="term" value="P:cell wall organization"/>
    <property type="evidence" value="ECO:0007669"/>
    <property type="project" value="UniProtKB-KW"/>
</dbReference>
<keyword evidence="5" id="KW-0012">Acyltransferase</keyword>
<dbReference type="Pfam" id="PF02388">
    <property type="entry name" value="FemAB"/>
    <property type="match status" value="3"/>
</dbReference>
<evidence type="ECO:0000256" key="5">
    <source>
        <dbReference type="ARBA" id="ARBA00023315"/>
    </source>
</evidence>
<proteinExistence type="inferred from homology"/>
<dbReference type="EMBL" id="PEYC01000044">
    <property type="protein sequence ID" value="PIS39983.1"/>
    <property type="molecule type" value="Genomic_DNA"/>
</dbReference>
<dbReference type="AlphaFoldDB" id="A0A2H0YQE4"/>
<reference evidence="8" key="1">
    <citation type="submission" date="2017-09" db="EMBL/GenBank/DDBJ databases">
        <title>Depth-based differentiation of microbial function through sediment-hosted aquifers and enrichment of novel symbionts in the deep terrestrial subsurface.</title>
        <authorList>
            <person name="Probst A.J."/>
            <person name="Ladd B."/>
            <person name="Jarett J.K."/>
            <person name="Geller-Mcgrath D.E."/>
            <person name="Sieber C.M.K."/>
            <person name="Emerson J.B."/>
            <person name="Anantharaman K."/>
            <person name="Thomas B.C."/>
            <person name="Malmstrom R."/>
            <person name="Stieglmeier M."/>
            <person name="Klingl A."/>
            <person name="Woyke T."/>
            <person name="Ryan C.M."/>
            <person name="Banfield J.F."/>
        </authorList>
    </citation>
    <scope>NUCLEOTIDE SEQUENCE [LARGE SCALE GENOMIC DNA]</scope>
</reference>
<dbReference type="SUPFAM" id="SSF55729">
    <property type="entry name" value="Acyl-CoA N-acyltransferases (Nat)"/>
    <property type="match status" value="2"/>
</dbReference>
<evidence type="ECO:0000256" key="1">
    <source>
        <dbReference type="ARBA" id="ARBA00009943"/>
    </source>
</evidence>
<keyword evidence="3" id="KW-0133">Cell shape</keyword>
<keyword evidence="2" id="KW-0808">Transferase</keyword>
<keyword evidence="6" id="KW-0961">Cell wall biogenesis/degradation</keyword>
<comment type="similarity">
    <text evidence="1">Belongs to the FemABX family.</text>
</comment>
<evidence type="ECO:0000256" key="3">
    <source>
        <dbReference type="ARBA" id="ARBA00022960"/>
    </source>
</evidence>
<evidence type="ECO:0000313" key="7">
    <source>
        <dbReference type="EMBL" id="PIS39983.1"/>
    </source>
</evidence>
<organism evidence="7 8">
    <name type="scientific">Candidatus Nealsonbacteria bacterium CG08_land_8_20_14_0_20_36_22</name>
    <dbReference type="NCBI Taxonomy" id="1974704"/>
    <lineage>
        <taxon>Bacteria</taxon>
        <taxon>Candidatus Nealsoniibacteriota</taxon>
    </lineage>
</organism>
<evidence type="ECO:0008006" key="9">
    <source>
        <dbReference type="Google" id="ProtNLM"/>
    </source>
</evidence>
<gene>
    <name evidence="7" type="ORF">COT32_02205</name>
</gene>
<dbReference type="GO" id="GO:0016755">
    <property type="term" value="F:aminoacyltransferase activity"/>
    <property type="evidence" value="ECO:0007669"/>
    <property type="project" value="InterPro"/>
</dbReference>
<accession>A0A2H0YQE4</accession>
<dbReference type="InterPro" id="IPR003447">
    <property type="entry name" value="FEMABX"/>
</dbReference>
<dbReference type="Gene3D" id="3.40.630.30">
    <property type="match status" value="1"/>
</dbReference>
<dbReference type="InterPro" id="IPR016181">
    <property type="entry name" value="Acyl_CoA_acyltransferase"/>
</dbReference>
<dbReference type="PANTHER" id="PTHR36174:SF1">
    <property type="entry name" value="LIPID II:GLYCINE GLYCYLTRANSFERASE"/>
    <property type="match status" value="1"/>
</dbReference>
<dbReference type="GO" id="GO:0008360">
    <property type="term" value="P:regulation of cell shape"/>
    <property type="evidence" value="ECO:0007669"/>
    <property type="project" value="UniProtKB-KW"/>
</dbReference>
<keyword evidence="4" id="KW-0573">Peptidoglycan synthesis</keyword>
<evidence type="ECO:0000256" key="6">
    <source>
        <dbReference type="ARBA" id="ARBA00023316"/>
    </source>
</evidence>
<dbReference type="PROSITE" id="PS51191">
    <property type="entry name" value="FEMABX"/>
    <property type="match status" value="1"/>
</dbReference>
<comment type="caution">
    <text evidence="7">The sequence shown here is derived from an EMBL/GenBank/DDBJ whole genome shotgun (WGS) entry which is preliminary data.</text>
</comment>
<sequence>MEIKEIKNKNVWEGFLLECEEKTFLDSWNWGEFQRLEGNKIWRLGVYDNNELVACALVIKIVAKRGTFLFLPHCPVGKSKTLGVLTNKLKEVAKKEKASFIRVAPIWEKNEENIKVFRDLGFRDAPIHMHPEVTWELDITSSEEELLMMMRKTTRYLIKQALKNSNIEIVKSQNIKDLEKFNEVYCATARRHKFVPFSPNYLKNQFLCFSPDNQILIFLGEYNGKIISSAIAVYWQGIGFYHHGASLSEYNKIPVSYLLQWEAIKEARRRSCKLYNFWGIVDQNLELRKHPWAGLTLFKMGFGGNKKEYVKTQDLVISPEYWLNFVFEKIRKIKRHL</sequence>
<protein>
    <recommendedName>
        <fullName evidence="9">Methicillin resistance protein</fullName>
    </recommendedName>
</protein>
<dbReference type="Proteomes" id="UP000231472">
    <property type="component" value="Unassembled WGS sequence"/>
</dbReference>
<name>A0A2H0YQE4_9BACT</name>
<dbReference type="InterPro" id="IPR050644">
    <property type="entry name" value="PG_Glycine_Bridge_Synth"/>
</dbReference>